<dbReference type="PANTHER" id="PTHR33524">
    <property type="entry name" value="C5ORF35"/>
    <property type="match status" value="1"/>
</dbReference>
<dbReference type="PANTHER" id="PTHR33524:SF1">
    <property type="entry name" value="SET DOMAIN-CONTAINING PROTEIN"/>
    <property type="match status" value="1"/>
</dbReference>
<feature type="compositionally biased region" description="Low complexity" evidence="1">
    <location>
        <begin position="93"/>
        <end position="107"/>
    </location>
</feature>
<keyword evidence="3" id="KW-1185">Reference proteome</keyword>
<evidence type="ECO:0000256" key="1">
    <source>
        <dbReference type="SAM" id="MobiDB-lite"/>
    </source>
</evidence>
<dbReference type="CDD" id="cd10537">
    <property type="entry name" value="SET_SETD9"/>
    <property type="match status" value="1"/>
</dbReference>
<proteinExistence type="predicted"/>
<feature type="region of interest" description="Disordered" evidence="1">
    <location>
        <begin position="41"/>
        <end position="109"/>
    </location>
</feature>
<reference evidence="2 3" key="1">
    <citation type="journal article" date="2024" name="Nat. Commun.">
        <title>Phylogenomics reveals the evolutionary origins of lichenization in chlorophyte algae.</title>
        <authorList>
            <person name="Puginier C."/>
            <person name="Libourel C."/>
            <person name="Otte J."/>
            <person name="Skaloud P."/>
            <person name="Haon M."/>
            <person name="Grisel S."/>
            <person name="Petersen M."/>
            <person name="Berrin J.G."/>
            <person name="Delaux P.M."/>
            <person name="Dal Grande F."/>
            <person name="Keller J."/>
        </authorList>
    </citation>
    <scope>NUCLEOTIDE SEQUENCE [LARGE SCALE GENOMIC DNA]</scope>
    <source>
        <strain evidence="2 3">SAG 216-7</strain>
    </source>
</reference>
<dbReference type="InterPro" id="IPR040415">
    <property type="entry name" value="SETD9"/>
</dbReference>
<evidence type="ECO:0000313" key="3">
    <source>
        <dbReference type="Proteomes" id="UP001491310"/>
    </source>
</evidence>
<organism evidence="2 3">
    <name type="scientific">Coccomyxa subellipsoidea</name>
    <dbReference type="NCBI Taxonomy" id="248742"/>
    <lineage>
        <taxon>Eukaryota</taxon>
        <taxon>Viridiplantae</taxon>
        <taxon>Chlorophyta</taxon>
        <taxon>core chlorophytes</taxon>
        <taxon>Trebouxiophyceae</taxon>
        <taxon>Trebouxiophyceae incertae sedis</taxon>
        <taxon>Coccomyxaceae</taxon>
        <taxon>Coccomyxa</taxon>
    </lineage>
</organism>
<evidence type="ECO:0000313" key="2">
    <source>
        <dbReference type="EMBL" id="KAK9902731.1"/>
    </source>
</evidence>
<comment type="caution">
    <text evidence="2">The sequence shown here is derived from an EMBL/GenBank/DDBJ whole genome shotgun (WGS) entry which is preliminary data.</text>
</comment>
<dbReference type="Proteomes" id="UP001491310">
    <property type="component" value="Unassembled WGS sequence"/>
</dbReference>
<gene>
    <name evidence="2" type="ORF">WJX75_004261</name>
</gene>
<sequence length="343" mass="37387">MDFDERRERLAHHLGMQIQHIAKQVHAAVCGHNAPCPEVEVSPAAVEDPRRPRGLWGLTGRSRSVTPSGDDQTGLDPAQKSGDSSAEARGTEAPSSSGRSDSAGAASVTMEDVTATLQERMGFSLHLAPSAVGHADAGEGLWLRGRAKTGAVVGLYPGIVYTRADYRDMPGYPKVDNESDFLISRFDGAILDAKPWGRASLEEPQAAASLGYRERLADTLAQLHGLERRHPFSLAHYANHPPAGRRPNIMIAAYDFREEDSLRRYIPNVMFRSCPATPLDSPAFPAGTGEKTLPSRPLLGLALVATREIEDEELLLNYRLSPGLARPSWYTAVDEAEDSRRWS</sequence>
<feature type="compositionally biased region" description="Polar residues" evidence="1">
    <location>
        <begin position="61"/>
        <end position="71"/>
    </location>
</feature>
<evidence type="ECO:0008006" key="4">
    <source>
        <dbReference type="Google" id="ProtNLM"/>
    </source>
</evidence>
<name>A0ABR2YDX6_9CHLO</name>
<dbReference type="EMBL" id="JALJOT010000015">
    <property type="protein sequence ID" value="KAK9902731.1"/>
    <property type="molecule type" value="Genomic_DNA"/>
</dbReference>
<protein>
    <recommendedName>
        <fullName evidence="4">SET domain-containing protein</fullName>
    </recommendedName>
</protein>
<accession>A0ABR2YDX6</accession>